<dbReference type="GO" id="GO:0005576">
    <property type="term" value="C:extracellular region"/>
    <property type="evidence" value="ECO:0007669"/>
    <property type="project" value="TreeGrafter"/>
</dbReference>
<keyword evidence="3" id="KW-0064">Aspartyl protease</keyword>
<organism evidence="7 8">
    <name type="scientific">Vigna unguiculata</name>
    <name type="common">Cowpea</name>
    <dbReference type="NCBI Taxonomy" id="3917"/>
    <lineage>
        <taxon>Eukaryota</taxon>
        <taxon>Viridiplantae</taxon>
        <taxon>Streptophyta</taxon>
        <taxon>Embryophyta</taxon>
        <taxon>Tracheophyta</taxon>
        <taxon>Spermatophyta</taxon>
        <taxon>Magnoliopsida</taxon>
        <taxon>eudicotyledons</taxon>
        <taxon>Gunneridae</taxon>
        <taxon>Pentapetalae</taxon>
        <taxon>rosids</taxon>
        <taxon>fabids</taxon>
        <taxon>Fabales</taxon>
        <taxon>Fabaceae</taxon>
        <taxon>Papilionoideae</taxon>
        <taxon>50 kb inversion clade</taxon>
        <taxon>NPAAA clade</taxon>
        <taxon>indigoferoid/millettioid clade</taxon>
        <taxon>Phaseoleae</taxon>
        <taxon>Vigna</taxon>
    </lineage>
</organism>
<dbReference type="CDD" id="cd05476">
    <property type="entry name" value="pepsin_A_like_plant"/>
    <property type="match status" value="1"/>
</dbReference>
<proteinExistence type="inferred from homology"/>
<dbReference type="EMBL" id="CP039346">
    <property type="protein sequence ID" value="QCD81811.1"/>
    <property type="molecule type" value="Genomic_DNA"/>
</dbReference>
<dbReference type="AlphaFoldDB" id="A0A4D6L0M3"/>
<dbReference type="Gene3D" id="2.40.70.10">
    <property type="entry name" value="Acid Proteases"/>
    <property type="match status" value="2"/>
</dbReference>
<dbReference type="PANTHER" id="PTHR47967">
    <property type="entry name" value="OS07G0603500 PROTEIN-RELATED"/>
    <property type="match status" value="1"/>
</dbReference>
<accession>A0A4D6L0M3</accession>
<feature type="domain" description="Peptidase A1" evidence="6">
    <location>
        <begin position="60"/>
        <end position="372"/>
    </location>
</feature>
<dbReference type="InterPro" id="IPR032799">
    <property type="entry name" value="TAXi_C"/>
</dbReference>
<keyword evidence="4" id="KW-0378">Hydrolase</keyword>
<sequence length="378" mass="41936">MGLYFYIVFNFVYYINVGLSLTHRLRNALHHSVDRVNFFKHANRSHGQTKASMQTNGATYYMKYSIGTPPFEVVGYADTGSDLIWTQCQPCIRCYKQNTPIFDPRKSKSYHTLPCNSSFCSSKNVESPRCSPRGTCQYYYDYFDHSHTAGNLATETITIGDGNENPITSKIVFGCAHDSAGTFPPVGKLSYCLAPNVGNNTSKIVLGEDAVVSGAEVVRTPLATNSFVYRITLEALSVGDQKRIEFEKQEDVTEGNVRIDSGTTFTFLPPALYNGLVSALDKTIRHPKVADPHGVLKHCYEIGEPDKIVFPFITAHFKGGDVKLKAINTFYWVADHVVCLSMLPGEEGFFGNIAQLNFWVGYDLQAGTVSFKPADCSL</sequence>
<evidence type="ECO:0000256" key="2">
    <source>
        <dbReference type="ARBA" id="ARBA00022670"/>
    </source>
</evidence>
<keyword evidence="8" id="KW-1185">Reference proteome</keyword>
<dbReference type="InterPro" id="IPR021109">
    <property type="entry name" value="Peptidase_aspartic_dom_sf"/>
</dbReference>
<evidence type="ECO:0000259" key="6">
    <source>
        <dbReference type="PROSITE" id="PS51767"/>
    </source>
</evidence>
<gene>
    <name evidence="7" type="ORF">DEO72_LG2g2141</name>
</gene>
<evidence type="ECO:0000256" key="3">
    <source>
        <dbReference type="ARBA" id="ARBA00022750"/>
    </source>
</evidence>
<evidence type="ECO:0000313" key="7">
    <source>
        <dbReference type="EMBL" id="QCD81811.1"/>
    </source>
</evidence>
<dbReference type="PROSITE" id="PS51767">
    <property type="entry name" value="PEPTIDASE_A1"/>
    <property type="match status" value="1"/>
</dbReference>
<evidence type="ECO:0000256" key="4">
    <source>
        <dbReference type="ARBA" id="ARBA00022801"/>
    </source>
</evidence>
<reference evidence="7 8" key="1">
    <citation type="submission" date="2019-04" db="EMBL/GenBank/DDBJ databases">
        <title>An improved genome assembly and genetic linkage map for asparagus bean, Vigna unguiculata ssp. sesquipedialis.</title>
        <authorList>
            <person name="Xia Q."/>
            <person name="Zhang R."/>
            <person name="Dong Y."/>
        </authorList>
    </citation>
    <scope>NUCLEOTIDE SEQUENCE [LARGE SCALE GENOMIC DNA]</scope>
    <source>
        <tissue evidence="7">Leaf</tissue>
    </source>
</reference>
<dbReference type="InterPro" id="IPR051708">
    <property type="entry name" value="Plant_Aspart_Prot_A1"/>
</dbReference>
<dbReference type="Proteomes" id="UP000501690">
    <property type="component" value="Linkage Group LG2"/>
</dbReference>
<dbReference type="GO" id="GO:0004190">
    <property type="term" value="F:aspartic-type endopeptidase activity"/>
    <property type="evidence" value="ECO:0007669"/>
    <property type="project" value="UniProtKB-KW"/>
</dbReference>
<evidence type="ECO:0000313" key="8">
    <source>
        <dbReference type="Proteomes" id="UP000501690"/>
    </source>
</evidence>
<name>A0A4D6L0M3_VIGUN</name>
<evidence type="ECO:0000256" key="5">
    <source>
        <dbReference type="ARBA" id="ARBA00023180"/>
    </source>
</evidence>
<protein>
    <submittedName>
        <fullName evidence="7">Aspartyl protease family protein</fullName>
    </submittedName>
</protein>
<dbReference type="InterPro" id="IPR034161">
    <property type="entry name" value="Pepsin-like_plant"/>
</dbReference>
<dbReference type="Pfam" id="PF14543">
    <property type="entry name" value="TAXi_N"/>
    <property type="match status" value="1"/>
</dbReference>
<dbReference type="PANTHER" id="PTHR47967:SF128">
    <property type="entry name" value="ASPARTIC PROTEINASE CDR1-LIKE"/>
    <property type="match status" value="1"/>
</dbReference>
<keyword evidence="5" id="KW-0325">Glycoprotein</keyword>
<comment type="similarity">
    <text evidence="1">Belongs to the peptidase A1 family.</text>
</comment>
<dbReference type="SUPFAM" id="SSF50630">
    <property type="entry name" value="Acid proteases"/>
    <property type="match status" value="1"/>
</dbReference>
<dbReference type="GO" id="GO:0006508">
    <property type="term" value="P:proteolysis"/>
    <property type="evidence" value="ECO:0007669"/>
    <property type="project" value="UniProtKB-KW"/>
</dbReference>
<evidence type="ECO:0000256" key="1">
    <source>
        <dbReference type="ARBA" id="ARBA00007447"/>
    </source>
</evidence>
<dbReference type="InterPro" id="IPR032861">
    <property type="entry name" value="TAXi_N"/>
</dbReference>
<dbReference type="InterPro" id="IPR033121">
    <property type="entry name" value="PEPTIDASE_A1"/>
</dbReference>
<keyword evidence="2 7" id="KW-0645">Protease</keyword>
<dbReference type="Pfam" id="PF14541">
    <property type="entry name" value="TAXi_C"/>
    <property type="match status" value="1"/>
</dbReference>